<sequence>MALYFVGRALIQLFTPLLVTASILETPTHTTTLSYHTDVADPSAAPSSSSQNITMEGSSAPAHTQQVTTQSPPVGTGYNQVNGFNFPIGEVDMYTQASREVATSTSSATSRPKTSILRPMANTHSFVSSSEQYDSSDEEGPERFDPQDLYDSDPEASDKIVDTTPRVIISNSRVRRAHKQCEAPAAAAPPDTTSFAHPTNSILGSASSSLAGALDNVRPPHPIKGSARVKRALAGLGAQAAQSAQLNSMSMGRGSTSFSQQYTQPPVHAPAGNGSVQQLLDAATIQGDIAPRQVQGGSSQSSGVSASERDQDVIEALLQLGTSRMSTSAMASSSSATSAPLAPSTYQVAGSDVSSAGFSGESITFSGAPASAGGFVQGSSMAAQWLPSHHTQFTEDKSQVMGANMGAQPGAAGPSLYPQTSDFNVAGVEDYQSYGNTQDNPNQQFNMYQQSHGTYYNANNLLWQSSSSSSYTMGFTGADMQRTMDVDEHARAYWQQLGEMSSNLTSSDQQPTYHPATTMAGYDQTSNFGQGAGQQIDVEQFIDPQLIQLSSPPPPPTTTTTNTEGMFLTPQAAAKYVAGVILPNPTPSHDDSQPAIQPEENSGNSMSPNTGLPVSQSEDYSTIHMEGYNDASSAQDGESQQPDMFDSVDESLPPSPPSPPLMEMELELELPSTNTEAQPDCDAEGVAAASQTDHTSATSQPDHTSGTPMSLDSAVHMPPANLQTAAMEGLNQEGDAYMQHPTVDYHSDTSSVQPSSSSSSSSTHSVELLSATLTGLQLNTQNAMTPLESEMVPEVGSPSEESEGESGSYSPTLVGSDFEAAELDSEEDHPKEPAVEVVIQQEVEEVCDEEEAQKGVEEVEVEASLPTLAVFEESEREVAMPIPEQSREEEVQEEANEEAKLIMPAFALVEESELNVVEPVSEECQEPEVQEEVVEELQSRHIADPEVPVADPEAEVAGPVGEEYQQEVPSQKEAEDEVASSVPSSSLVEEYEEVEAVAQEEAGEEVDPPVSAVEPGAVVQSRVEGKAESSLPAPSFAEGSDSVVDTGRSVLKECQQKGVRKSRKRVKKASGDVFEGLGRLRNASPKQPLKLKHERQPTDYYRSQYETRPLKRKLALAAGMYEYDHPPEHPLNSSTSTTGESASDKFIPEPASVEVEVQAHSTPVVVAPEEERASSEDSLQLQAPPAVSADELEVELLPAPRADESLSERASSAAPEDATLAPHPSSTELEPEAPSPASPAPAPQVAAALDMPPALSSQPEETALVLFDSSIPKPQPTSAALPSMDVARLSSTEDHAADEGLQASSTVSQPKPQPAPASDPPTQVLPTLPTAVIAAPVPQAPAASKPLSSIGVSTQPDDRSLALVNVTRQLGPKPGPCPLARVNASPAGQLVSSLSNGLITYRQWDEYLGTLPRYDEIPSECFSAYRKWLWEMHSFWAKGLPIHDYVGVIACNNGGDIEMKEPDGFYADVGMLEPRHPLSRYVTPARTMYLAY</sequence>
<keyword evidence="4" id="KW-1185">Reference proteome</keyword>
<feature type="region of interest" description="Disordered" evidence="1">
    <location>
        <begin position="629"/>
        <end position="715"/>
    </location>
</feature>
<name>A0A8H4QU61_9AGAR</name>
<feature type="compositionally biased region" description="Low complexity" evidence="1">
    <location>
        <begin position="979"/>
        <end position="988"/>
    </location>
</feature>
<feature type="region of interest" description="Disordered" evidence="1">
    <location>
        <begin position="790"/>
        <end position="813"/>
    </location>
</feature>
<feature type="signal peptide" evidence="2">
    <location>
        <begin position="1"/>
        <end position="21"/>
    </location>
</feature>
<reference evidence="3 4" key="1">
    <citation type="submission" date="2019-12" db="EMBL/GenBank/DDBJ databases">
        <authorList>
            <person name="Floudas D."/>
            <person name="Bentzer J."/>
            <person name="Ahren D."/>
            <person name="Johansson T."/>
            <person name="Persson P."/>
            <person name="Tunlid A."/>
        </authorList>
    </citation>
    <scope>NUCLEOTIDE SEQUENCE [LARGE SCALE GENOMIC DNA]</scope>
    <source>
        <strain evidence="3 4">CBS 102.39</strain>
    </source>
</reference>
<feature type="compositionally biased region" description="Low complexity" evidence="1">
    <location>
        <begin position="38"/>
        <end position="50"/>
    </location>
</feature>
<feature type="region of interest" description="Disordered" evidence="1">
    <location>
        <begin position="1121"/>
        <end position="1325"/>
    </location>
</feature>
<feature type="compositionally biased region" description="Low complexity" evidence="1">
    <location>
        <begin position="790"/>
        <end position="811"/>
    </location>
</feature>
<feature type="region of interest" description="Disordered" evidence="1">
    <location>
        <begin position="581"/>
        <end position="616"/>
    </location>
</feature>
<feature type="region of interest" description="Disordered" evidence="1">
    <location>
        <begin position="875"/>
        <end position="896"/>
    </location>
</feature>
<feature type="chain" id="PRO_5034380170" evidence="2">
    <location>
        <begin position="22"/>
        <end position="1492"/>
    </location>
</feature>
<proteinExistence type="predicted"/>
<feature type="region of interest" description="Disordered" evidence="1">
    <location>
        <begin position="1077"/>
        <end position="1106"/>
    </location>
</feature>
<feature type="compositionally biased region" description="Low complexity" evidence="1">
    <location>
        <begin position="748"/>
        <end position="766"/>
    </location>
</feature>
<feature type="compositionally biased region" description="Polar residues" evidence="1">
    <location>
        <begin position="1131"/>
        <end position="1141"/>
    </location>
</feature>
<feature type="compositionally biased region" description="Polar residues" evidence="1">
    <location>
        <begin position="248"/>
        <end position="264"/>
    </location>
</feature>
<dbReference type="EMBL" id="JAACJL010000031">
    <property type="protein sequence ID" value="KAF4616432.1"/>
    <property type="molecule type" value="Genomic_DNA"/>
</dbReference>
<feature type="compositionally biased region" description="Polar residues" evidence="1">
    <location>
        <begin position="102"/>
        <end position="113"/>
    </location>
</feature>
<gene>
    <name evidence="3" type="ORF">D9613_008654</name>
</gene>
<comment type="caution">
    <text evidence="3">The sequence shown here is derived from an EMBL/GenBank/DDBJ whole genome shotgun (WGS) entry which is preliminary data.</text>
</comment>
<feature type="compositionally biased region" description="Pro residues" evidence="1">
    <location>
        <begin position="1233"/>
        <end position="1242"/>
    </location>
</feature>
<feature type="region of interest" description="Disordered" evidence="1">
    <location>
        <begin position="248"/>
        <end position="274"/>
    </location>
</feature>
<accession>A0A8H4QU61</accession>
<feature type="compositionally biased region" description="Polar residues" evidence="1">
    <location>
        <begin position="630"/>
        <end position="642"/>
    </location>
</feature>
<feature type="compositionally biased region" description="Polar residues" evidence="1">
    <location>
        <begin position="51"/>
        <end position="76"/>
    </location>
</feature>
<evidence type="ECO:0000256" key="2">
    <source>
        <dbReference type="SAM" id="SignalP"/>
    </source>
</evidence>
<evidence type="ECO:0000313" key="3">
    <source>
        <dbReference type="EMBL" id="KAF4616432.1"/>
    </source>
</evidence>
<evidence type="ECO:0000256" key="1">
    <source>
        <dbReference type="SAM" id="MobiDB-lite"/>
    </source>
</evidence>
<feature type="compositionally biased region" description="Polar residues" evidence="1">
    <location>
        <begin position="599"/>
        <end position="616"/>
    </location>
</feature>
<feature type="region of interest" description="Disordered" evidence="1">
    <location>
        <begin position="38"/>
        <end position="76"/>
    </location>
</feature>
<keyword evidence="2" id="KW-0732">Signal</keyword>
<feature type="region of interest" description="Disordered" evidence="1">
    <location>
        <begin position="958"/>
        <end position="1044"/>
    </location>
</feature>
<dbReference type="Proteomes" id="UP000521872">
    <property type="component" value="Unassembled WGS sequence"/>
</dbReference>
<protein>
    <submittedName>
        <fullName evidence="3">Uncharacterized protein</fullName>
    </submittedName>
</protein>
<feature type="region of interest" description="Disordered" evidence="1">
    <location>
        <begin position="102"/>
        <end position="158"/>
    </location>
</feature>
<feature type="region of interest" description="Disordered" evidence="1">
    <location>
        <begin position="741"/>
        <end position="766"/>
    </location>
</feature>
<feature type="compositionally biased region" description="Polar residues" evidence="1">
    <location>
        <begin position="689"/>
        <end position="710"/>
    </location>
</feature>
<evidence type="ECO:0000313" key="4">
    <source>
        <dbReference type="Proteomes" id="UP000521872"/>
    </source>
</evidence>
<organism evidence="3 4">
    <name type="scientific">Agrocybe pediades</name>
    <dbReference type="NCBI Taxonomy" id="84607"/>
    <lineage>
        <taxon>Eukaryota</taxon>
        <taxon>Fungi</taxon>
        <taxon>Dikarya</taxon>
        <taxon>Basidiomycota</taxon>
        <taxon>Agaricomycotina</taxon>
        <taxon>Agaricomycetes</taxon>
        <taxon>Agaricomycetidae</taxon>
        <taxon>Agaricales</taxon>
        <taxon>Agaricineae</taxon>
        <taxon>Strophariaceae</taxon>
        <taxon>Agrocybe</taxon>
    </lineage>
</organism>